<proteinExistence type="predicted"/>
<comment type="caution">
    <text evidence="1">The sequence shown here is derived from an EMBL/GenBank/DDBJ whole genome shotgun (WGS) entry which is preliminary data.</text>
</comment>
<name>A0A1S1WT99_9NEIS</name>
<dbReference type="OrthoDB" id="8594246at2"/>
<organism evidence="1 3">
    <name type="scientific">Chromobacterium sphagni</name>
    <dbReference type="NCBI Taxonomy" id="1903179"/>
    <lineage>
        <taxon>Bacteria</taxon>
        <taxon>Pseudomonadati</taxon>
        <taxon>Pseudomonadota</taxon>
        <taxon>Betaproteobacteria</taxon>
        <taxon>Neisseriales</taxon>
        <taxon>Chromobacteriaceae</taxon>
        <taxon>Chromobacterium</taxon>
    </lineage>
</organism>
<accession>A0A1S1WT99</accession>
<dbReference type="EMBL" id="MKCS01000004">
    <property type="protein sequence ID" value="OHX10325.1"/>
    <property type="molecule type" value="Genomic_DNA"/>
</dbReference>
<evidence type="ECO:0000313" key="3">
    <source>
        <dbReference type="Proteomes" id="UP000180088"/>
    </source>
</evidence>
<evidence type="ECO:0000313" key="4">
    <source>
        <dbReference type="Proteomes" id="UP000180280"/>
    </source>
</evidence>
<evidence type="ECO:0000313" key="2">
    <source>
        <dbReference type="EMBL" id="OHX19737.1"/>
    </source>
</evidence>
<protein>
    <recommendedName>
        <fullName evidence="5">DUF86 domain-containing protein</fullName>
    </recommendedName>
</protein>
<dbReference type="Proteomes" id="UP000180280">
    <property type="component" value="Unassembled WGS sequence"/>
</dbReference>
<dbReference type="EMBL" id="MKCT01000028">
    <property type="protein sequence ID" value="OHX19737.1"/>
    <property type="molecule type" value="Genomic_DNA"/>
</dbReference>
<gene>
    <name evidence="2" type="ORF">BI344_08900</name>
    <name evidence="1" type="ORF">BI347_21285</name>
</gene>
<dbReference type="AlphaFoldDB" id="A0A1S1WT99"/>
<evidence type="ECO:0000313" key="1">
    <source>
        <dbReference type="EMBL" id="OHX10325.1"/>
    </source>
</evidence>
<evidence type="ECO:0008006" key="5">
    <source>
        <dbReference type="Google" id="ProtNLM"/>
    </source>
</evidence>
<dbReference type="Proteomes" id="UP000180088">
    <property type="component" value="Unassembled WGS sequence"/>
</dbReference>
<reference evidence="3 4" key="1">
    <citation type="submission" date="2016-09" db="EMBL/GenBank/DDBJ databases">
        <title>Chromobacterium muskegensis sp. nov., an insecticidal bacterium isolated from Sphagnum bogs.</title>
        <authorList>
            <person name="Sparks M.E."/>
            <person name="Blackburn M.B."/>
            <person name="Gundersen-Rindal D.E."/>
            <person name="Mitchell A."/>
            <person name="Farrar R."/>
            <person name="Kuhar D."/>
        </authorList>
    </citation>
    <scope>NUCLEOTIDE SEQUENCE [LARGE SCALE GENOMIC DNA]</scope>
    <source>
        <strain evidence="2 4">14B-1</strain>
        <strain evidence="1 3">37-2</strain>
    </source>
</reference>
<sequence length="104" mass="11596">MRKIQAVLKDIAQKTLLLANLIDEATHAGVLSQEQANDLVQGVRIRGHLANSLETMAYWTAKDLNDPALAEEFQELVISIRDFLLWVDETIGKLQAAMHDNTIA</sequence>
<dbReference type="RefSeq" id="WP_071113331.1">
    <property type="nucleotide sequence ID" value="NZ_MKCS01000004.1"/>
</dbReference>
<keyword evidence="4" id="KW-1185">Reference proteome</keyword>